<sequence>SSRMADTSDAPENETPNQRQARLRREKRQKKMAEQGEDRLARIKALNGGVAPPEEVLGGPVAQGTKSAYVEDPDEVDISTVTPGNGTPSRQQHVDAVDNPLAAAMLQMQQEQARNQRQQRAEGSAEEDPMARMMEQMMGLMGGDPSNPNAKPPDLPPALKALMGGVGGAAGAQQQEPPATSSTYLWRAVHAVFALLLAGYIAVTSTFTGSKLAREPHFYASGEGHGLERRLFLIFCTAELVLQSTRYFAEKGQLRGNGMLAKVANSGFVPEPWAGYVRIVGRYVGIAQTIMTDAMVIVFVFGAMAWWRGAAAA</sequence>
<dbReference type="EMBL" id="MU001642">
    <property type="protein sequence ID" value="KAF2479282.1"/>
    <property type="molecule type" value="Genomic_DNA"/>
</dbReference>
<keyword evidence="2 5" id="KW-1133">Transmembrane helix</keyword>
<dbReference type="PANTHER" id="PTHR28263">
    <property type="entry name" value="GOLGI TO ER TRAFFIC PROTEIN 2"/>
    <property type="match status" value="1"/>
</dbReference>
<reference evidence="6" key="1">
    <citation type="journal article" date="2020" name="Stud. Mycol.">
        <title>101 Dothideomycetes genomes: a test case for predicting lifestyles and emergence of pathogens.</title>
        <authorList>
            <person name="Haridas S."/>
            <person name="Albert R."/>
            <person name="Binder M."/>
            <person name="Bloem J."/>
            <person name="Labutti K."/>
            <person name="Salamov A."/>
            <person name="Andreopoulos B."/>
            <person name="Baker S."/>
            <person name="Barry K."/>
            <person name="Bills G."/>
            <person name="Bluhm B."/>
            <person name="Cannon C."/>
            <person name="Castanera R."/>
            <person name="Culley D."/>
            <person name="Daum C."/>
            <person name="Ezra D."/>
            <person name="Gonzalez J."/>
            <person name="Henrissat B."/>
            <person name="Kuo A."/>
            <person name="Liang C."/>
            <person name="Lipzen A."/>
            <person name="Lutzoni F."/>
            <person name="Magnuson J."/>
            <person name="Mondo S."/>
            <person name="Nolan M."/>
            <person name="Ohm R."/>
            <person name="Pangilinan J."/>
            <person name="Park H.-J."/>
            <person name="Ramirez L."/>
            <person name="Alfaro M."/>
            <person name="Sun H."/>
            <person name="Tritt A."/>
            <person name="Yoshinaga Y."/>
            <person name="Zwiers L.-H."/>
            <person name="Turgeon B."/>
            <person name="Goodwin S."/>
            <person name="Spatafora J."/>
            <person name="Crous P."/>
            <person name="Grigoriev I."/>
        </authorList>
    </citation>
    <scope>NUCLEOTIDE SEQUENCE</scope>
    <source>
        <strain evidence="6">CBS 113389</strain>
    </source>
</reference>
<evidence type="ECO:0000256" key="3">
    <source>
        <dbReference type="ARBA" id="ARBA00023136"/>
    </source>
</evidence>
<keyword evidence="7" id="KW-1185">Reference proteome</keyword>
<feature type="compositionally biased region" description="Low complexity" evidence="4">
    <location>
        <begin position="108"/>
        <end position="122"/>
    </location>
</feature>
<dbReference type="Proteomes" id="UP000799767">
    <property type="component" value="Unassembled WGS sequence"/>
</dbReference>
<feature type="compositionally biased region" description="Polar residues" evidence="4">
    <location>
        <begin position="79"/>
        <end position="91"/>
    </location>
</feature>
<accession>A0A6A6PH16</accession>
<proteinExistence type="predicted"/>
<evidence type="ECO:0000256" key="1">
    <source>
        <dbReference type="ARBA" id="ARBA00022692"/>
    </source>
</evidence>
<dbReference type="OrthoDB" id="5393181at2759"/>
<dbReference type="InterPro" id="IPR028143">
    <property type="entry name" value="Get2/sif1"/>
</dbReference>
<evidence type="ECO:0000313" key="6">
    <source>
        <dbReference type="EMBL" id="KAF2479282.1"/>
    </source>
</evidence>
<keyword evidence="1 5" id="KW-0812">Transmembrane</keyword>
<dbReference type="PANTHER" id="PTHR28263:SF1">
    <property type="entry name" value="GOLGI TO ER TRAFFIC PROTEIN 2"/>
    <property type="match status" value="1"/>
</dbReference>
<feature type="compositionally biased region" description="Basic and acidic residues" evidence="4">
    <location>
        <begin position="31"/>
        <end position="41"/>
    </location>
</feature>
<dbReference type="Pfam" id="PF08690">
    <property type="entry name" value="GET2"/>
    <property type="match status" value="1"/>
</dbReference>
<feature type="compositionally biased region" description="Basic residues" evidence="4">
    <location>
        <begin position="21"/>
        <end position="30"/>
    </location>
</feature>
<evidence type="ECO:0000313" key="7">
    <source>
        <dbReference type="Proteomes" id="UP000799767"/>
    </source>
</evidence>
<evidence type="ECO:0000256" key="5">
    <source>
        <dbReference type="SAM" id="Phobius"/>
    </source>
</evidence>
<feature type="non-terminal residue" evidence="6">
    <location>
        <position position="1"/>
    </location>
</feature>
<dbReference type="GO" id="GO:0006890">
    <property type="term" value="P:retrograde vesicle-mediated transport, Golgi to endoplasmic reticulum"/>
    <property type="evidence" value="ECO:0007669"/>
    <property type="project" value="TreeGrafter"/>
</dbReference>
<feature type="transmembrane region" description="Helical" evidence="5">
    <location>
        <begin position="283"/>
        <end position="307"/>
    </location>
</feature>
<evidence type="ECO:0000256" key="4">
    <source>
        <dbReference type="SAM" id="MobiDB-lite"/>
    </source>
</evidence>
<feature type="region of interest" description="Disordered" evidence="4">
    <location>
        <begin position="1"/>
        <end position="92"/>
    </location>
</feature>
<keyword evidence="3 5" id="KW-0472">Membrane</keyword>
<name>A0A6A6PH16_9PEZI</name>
<protein>
    <recommendedName>
        <fullName evidence="8">GET complex, subunit GET2</fullName>
    </recommendedName>
</protein>
<dbReference type="GeneID" id="54472732"/>
<feature type="transmembrane region" description="Helical" evidence="5">
    <location>
        <begin position="184"/>
        <end position="203"/>
    </location>
</feature>
<feature type="region of interest" description="Disordered" evidence="4">
    <location>
        <begin position="108"/>
        <end position="129"/>
    </location>
</feature>
<evidence type="ECO:0000256" key="2">
    <source>
        <dbReference type="ARBA" id="ARBA00022989"/>
    </source>
</evidence>
<evidence type="ECO:0008006" key="8">
    <source>
        <dbReference type="Google" id="ProtNLM"/>
    </source>
</evidence>
<dbReference type="AlphaFoldDB" id="A0A6A6PH16"/>
<gene>
    <name evidence="6" type="ORF">BDY17DRAFT_257913</name>
</gene>
<dbReference type="RefSeq" id="XP_033585852.1">
    <property type="nucleotide sequence ID" value="XM_033731730.1"/>
</dbReference>
<organism evidence="6 7">
    <name type="scientific">Neohortaea acidophila</name>
    <dbReference type="NCBI Taxonomy" id="245834"/>
    <lineage>
        <taxon>Eukaryota</taxon>
        <taxon>Fungi</taxon>
        <taxon>Dikarya</taxon>
        <taxon>Ascomycota</taxon>
        <taxon>Pezizomycotina</taxon>
        <taxon>Dothideomycetes</taxon>
        <taxon>Dothideomycetidae</taxon>
        <taxon>Mycosphaerellales</taxon>
        <taxon>Teratosphaeriaceae</taxon>
        <taxon>Neohortaea</taxon>
    </lineage>
</organism>